<dbReference type="AlphaFoldDB" id="A0A1Z4JEB4"/>
<keyword evidence="2" id="KW-1185">Reference proteome</keyword>
<dbReference type="EMBL" id="AP018203">
    <property type="protein sequence ID" value="BAY55114.1"/>
    <property type="molecule type" value="Genomic_DNA"/>
</dbReference>
<reference evidence="1 2" key="1">
    <citation type="submission" date="2017-06" db="EMBL/GenBank/DDBJ databases">
        <title>Genome sequencing of cyanobaciteial culture collection at National Institute for Environmental Studies (NIES).</title>
        <authorList>
            <person name="Hirose Y."/>
            <person name="Shimura Y."/>
            <person name="Fujisawa T."/>
            <person name="Nakamura Y."/>
            <person name="Kawachi M."/>
        </authorList>
    </citation>
    <scope>NUCLEOTIDE SEQUENCE [LARGE SCALE GENOMIC DNA]</scope>
    <source>
        <strain evidence="1 2">NIES-2135</strain>
    </source>
</reference>
<name>A0A1Z4JEB4_LEPBY</name>
<gene>
    <name evidence="1" type="ORF">NIES2135_19350</name>
</gene>
<evidence type="ECO:0000313" key="2">
    <source>
        <dbReference type="Proteomes" id="UP000217895"/>
    </source>
</evidence>
<dbReference type="Proteomes" id="UP000217895">
    <property type="component" value="Chromosome"/>
</dbReference>
<evidence type="ECO:0000313" key="1">
    <source>
        <dbReference type="EMBL" id="BAY55114.1"/>
    </source>
</evidence>
<accession>A0A1Z4JEB4</accession>
<proteinExistence type="predicted"/>
<organism evidence="1 2">
    <name type="scientific">Leptolyngbya boryana NIES-2135</name>
    <dbReference type="NCBI Taxonomy" id="1973484"/>
    <lineage>
        <taxon>Bacteria</taxon>
        <taxon>Bacillati</taxon>
        <taxon>Cyanobacteriota</taxon>
        <taxon>Cyanophyceae</taxon>
        <taxon>Leptolyngbyales</taxon>
        <taxon>Leptolyngbyaceae</taxon>
        <taxon>Leptolyngbya group</taxon>
        <taxon>Leptolyngbya</taxon>
    </lineage>
</organism>
<protein>
    <submittedName>
        <fullName evidence="1">Uncharacterized protein</fullName>
    </submittedName>
</protein>
<sequence length="54" mass="6273">MITDFITIELSLAPVRELHPLIEQKLRQFGEPLRWAITRIDANTVEIEAVVTRE</sequence>